<sequence length="29" mass="3261">MKNLLRLLGALALMLYSVHLLADDMNFIA</sequence>
<evidence type="ECO:0000313" key="1">
    <source>
        <dbReference type="EMBL" id="EGY28034.1"/>
    </source>
</evidence>
<proteinExistence type="predicted"/>
<dbReference type="AlphaFoldDB" id="G2H1U7"/>
<evidence type="ECO:0000313" key="2">
    <source>
        <dbReference type="Proteomes" id="UP000004116"/>
    </source>
</evidence>
<name>G2H1U7_9ENTR</name>
<gene>
    <name evidence="1" type="ORF">Rin_00020440</name>
</gene>
<organism evidence="1 2">
    <name type="scientific">Candidatus Regiella insecticola 5.15</name>
    <dbReference type="NCBI Taxonomy" id="1005043"/>
    <lineage>
        <taxon>Bacteria</taxon>
        <taxon>Pseudomonadati</taxon>
        <taxon>Pseudomonadota</taxon>
        <taxon>Gammaproteobacteria</taxon>
        <taxon>Enterobacterales</taxon>
        <taxon>Enterobacteriaceae</taxon>
        <taxon>aphid secondary symbionts</taxon>
        <taxon>Candidatus Regiella</taxon>
    </lineage>
</organism>
<comment type="caution">
    <text evidence="1">The sequence shown here is derived from an EMBL/GenBank/DDBJ whole genome shotgun (WGS) entry which is preliminary data.</text>
</comment>
<dbReference type="EMBL" id="AGCA01000474">
    <property type="protein sequence ID" value="EGY28034.1"/>
    <property type="molecule type" value="Genomic_DNA"/>
</dbReference>
<keyword evidence="2" id="KW-1185">Reference proteome</keyword>
<feature type="non-terminal residue" evidence="1">
    <location>
        <position position="29"/>
    </location>
</feature>
<dbReference type="Proteomes" id="UP000004116">
    <property type="component" value="Unassembled WGS sequence"/>
</dbReference>
<accession>G2H1U7</accession>
<reference evidence="1 2" key="1">
    <citation type="journal article" date="2012" name="Genome Res.">
        <title>Genomic basis of endosymbiont-conferred protection against an insect parasitoid.</title>
        <authorList>
            <person name="Hansen A.K."/>
            <person name="Vorburger C."/>
            <person name="Moran N.A."/>
        </authorList>
    </citation>
    <scope>NUCLEOTIDE SEQUENCE [LARGE SCALE GENOMIC DNA]</scope>
    <source>
        <strain evidence="2">R5.15</strain>
    </source>
</reference>
<protein>
    <submittedName>
        <fullName evidence="1">Uncharacterized protein</fullName>
    </submittedName>
</protein>